<dbReference type="EnsemblPlants" id="AVESA.00010b.r2.UnG1510320.1">
    <property type="protein sequence ID" value="AVESA.00010b.r2.UnG1510320.1.CDS"/>
    <property type="gene ID" value="AVESA.00010b.r2.UnG1510320"/>
</dbReference>
<evidence type="ECO:0000313" key="1">
    <source>
        <dbReference type="EnsemblPlants" id="AVESA.00010b.r2.UnG1510320.1.CDS"/>
    </source>
</evidence>
<keyword evidence="2" id="KW-1185">Reference proteome</keyword>
<organism evidence="1 2">
    <name type="scientific">Avena sativa</name>
    <name type="common">Oat</name>
    <dbReference type="NCBI Taxonomy" id="4498"/>
    <lineage>
        <taxon>Eukaryota</taxon>
        <taxon>Viridiplantae</taxon>
        <taxon>Streptophyta</taxon>
        <taxon>Embryophyta</taxon>
        <taxon>Tracheophyta</taxon>
        <taxon>Spermatophyta</taxon>
        <taxon>Magnoliopsida</taxon>
        <taxon>Liliopsida</taxon>
        <taxon>Poales</taxon>
        <taxon>Poaceae</taxon>
        <taxon>BOP clade</taxon>
        <taxon>Pooideae</taxon>
        <taxon>Poodae</taxon>
        <taxon>Poeae</taxon>
        <taxon>Poeae Chloroplast Group 1 (Aveneae type)</taxon>
        <taxon>Aveninae</taxon>
        <taxon>Avena</taxon>
    </lineage>
</organism>
<protein>
    <submittedName>
        <fullName evidence="1">Uncharacterized protein</fullName>
    </submittedName>
</protein>
<name>A0ACD6ATY1_AVESA</name>
<accession>A0ACD6ATY1</accession>
<reference evidence="1" key="1">
    <citation type="submission" date="2025-09" db="UniProtKB">
        <authorList>
            <consortium name="EnsemblPlants"/>
        </authorList>
    </citation>
    <scope>IDENTIFICATION</scope>
</reference>
<evidence type="ECO:0000313" key="2">
    <source>
        <dbReference type="Proteomes" id="UP001732700"/>
    </source>
</evidence>
<dbReference type="Proteomes" id="UP001732700">
    <property type="component" value="Unassembled WGS sequence"/>
</dbReference>
<proteinExistence type="predicted"/>
<sequence>MAQGWDAGCGGDNTGGGRIPIKMSFPRFDGEFPRIWRDKCLDYFRVCNIHPTMWLTAATMHLEGNAAHWFQAYKLKHTVHGWPEFITAVEAKFGVHDYRQFMDELLALKQTSTVDEYCSKFQELVFKISGHNPHYDETFFVSQFLKGLKTEIRLPVASQIPETLDRAMLLAHVQQDLQTHHKPWAGRQLALQRAEPVPF</sequence>